<evidence type="ECO:0000313" key="6">
    <source>
        <dbReference type="Proteomes" id="UP001627154"/>
    </source>
</evidence>
<dbReference type="Pfam" id="PF00293">
    <property type="entry name" value="NUDIX"/>
    <property type="match status" value="1"/>
</dbReference>
<dbReference type="InterPro" id="IPR020084">
    <property type="entry name" value="NUDIX_hydrolase_CS"/>
</dbReference>
<evidence type="ECO:0000259" key="4">
    <source>
        <dbReference type="PROSITE" id="PS51462"/>
    </source>
</evidence>
<dbReference type="InterPro" id="IPR020476">
    <property type="entry name" value="Nudix_hydrolase"/>
</dbReference>
<dbReference type="CDD" id="cd04670">
    <property type="entry name" value="NUDIX_ASFGF2_Nudt6"/>
    <property type="match status" value="1"/>
</dbReference>
<dbReference type="AlphaFoldDB" id="A0ABD2WVH5"/>
<dbReference type="PANTHER" id="PTHR13994">
    <property type="entry name" value="NUDIX HYDROLASE RELATED"/>
    <property type="match status" value="1"/>
</dbReference>
<evidence type="ECO:0000313" key="5">
    <source>
        <dbReference type="EMBL" id="KAL3396507.1"/>
    </source>
</evidence>
<dbReference type="InterPro" id="IPR015797">
    <property type="entry name" value="NUDIX_hydrolase-like_dom_sf"/>
</dbReference>
<organism evidence="5 6">
    <name type="scientific">Trichogramma kaykai</name>
    <dbReference type="NCBI Taxonomy" id="54128"/>
    <lineage>
        <taxon>Eukaryota</taxon>
        <taxon>Metazoa</taxon>
        <taxon>Ecdysozoa</taxon>
        <taxon>Arthropoda</taxon>
        <taxon>Hexapoda</taxon>
        <taxon>Insecta</taxon>
        <taxon>Pterygota</taxon>
        <taxon>Neoptera</taxon>
        <taxon>Endopterygota</taxon>
        <taxon>Hymenoptera</taxon>
        <taxon>Apocrita</taxon>
        <taxon>Proctotrupomorpha</taxon>
        <taxon>Chalcidoidea</taxon>
        <taxon>Trichogrammatidae</taxon>
        <taxon>Trichogramma</taxon>
    </lineage>
</organism>
<dbReference type="PROSITE" id="PS00893">
    <property type="entry name" value="NUDIX_BOX"/>
    <property type="match status" value="1"/>
</dbReference>
<dbReference type="Gene3D" id="3.90.79.10">
    <property type="entry name" value="Nucleoside Triphosphate Pyrophosphohydrolase"/>
    <property type="match status" value="1"/>
</dbReference>
<sequence length="287" mass="32690">MLLTKAALVQQLLRSSSRRPSYPRSMATSFNGKVDRYDGITVDSAIEPCPSADDFSSRLRVSLENWIEQQKRTIWFKVDTTHSHWIPELTRNGFKFHHAKGDLAMLYRWLPANETCNVPPYAHTNIGAGAVVLNEANRQILVVKERHGLATNHWKLPGGYVEPGEDICDAAEREVREETGIIAKFKCLIAFRHVHSYAFGCSDIYFVSCLTPETFDITRGNREISECQWMKLEDFIAHPQVHDNNRQLAIKVQEYLQDKKAITMSKAIHPISGKRLCVYGIADTKDD</sequence>
<dbReference type="SUPFAM" id="SSF55811">
    <property type="entry name" value="Nudix"/>
    <property type="match status" value="1"/>
</dbReference>
<comment type="similarity">
    <text evidence="1 3">Belongs to the Nudix hydrolase family.</text>
</comment>
<dbReference type="GO" id="GO:0016787">
    <property type="term" value="F:hydrolase activity"/>
    <property type="evidence" value="ECO:0007669"/>
    <property type="project" value="UniProtKB-KW"/>
</dbReference>
<dbReference type="FunFam" id="3.90.79.10:FF:000015">
    <property type="entry name" value="Nudix hydrolase 8"/>
    <property type="match status" value="1"/>
</dbReference>
<keyword evidence="6" id="KW-1185">Reference proteome</keyword>
<dbReference type="InterPro" id="IPR000086">
    <property type="entry name" value="NUDIX_hydrolase_dom"/>
</dbReference>
<dbReference type="Gene3D" id="3.40.630.30">
    <property type="match status" value="1"/>
</dbReference>
<dbReference type="PRINTS" id="PR00502">
    <property type="entry name" value="NUDIXFAMILY"/>
</dbReference>
<proteinExistence type="inferred from homology"/>
<dbReference type="InterPro" id="IPR040618">
    <property type="entry name" value="Pre-Nudix"/>
</dbReference>
<dbReference type="PRINTS" id="PR01356">
    <property type="entry name" value="GFGPROTEIN"/>
</dbReference>
<evidence type="ECO:0000256" key="3">
    <source>
        <dbReference type="RuleBase" id="RU003476"/>
    </source>
</evidence>
<dbReference type="PANTHER" id="PTHR13994:SF13">
    <property type="entry name" value="FI03680P"/>
    <property type="match status" value="1"/>
</dbReference>
<dbReference type="EMBL" id="JBJJXI010000071">
    <property type="protein sequence ID" value="KAL3396507.1"/>
    <property type="molecule type" value="Genomic_DNA"/>
</dbReference>
<dbReference type="InterPro" id="IPR003293">
    <property type="entry name" value="Nudix_hydrolase6-like"/>
</dbReference>
<gene>
    <name evidence="5" type="ORF">TKK_009664</name>
</gene>
<name>A0ABD2WVH5_9HYME</name>
<comment type="caution">
    <text evidence="5">The sequence shown here is derived from an EMBL/GenBank/DDBJ whole genome shotgun (WGS) entry which is preliminary data.</text>
</comment>
<reference evidence="5 6" key="1">
    <citation type="journal article" date="2024" name="bioRxiv">
        <title>A reference genome for Trichogramma kaykai: A tiny desert-dwelling parasitoid wasp with competing sex-ratio distorters.</title>
        <authorList>
            <person name="Culotta J."/>
            <person name="Lindsey A.R."/>
        </authorList>
    </citation>
    <scope>NUCLEOTIDE SEQUENCE [LARGE SCALE GENOMIC DNA]</scope>
    <source>
        <strain evidence="5 6">KSX58</strain>
    </source>
</reference>
<accession>A0ABD2WVH5</accession>
<dbReference type="PROSITE" id="PS51462">
    <property type="entry name" value="NUDIX"/>
    <property type="match status" value="1"/>
</dbReference>
<evidence type="ECO:0000256" key="1">
    <source>
        <dbReference type="ARBA" id="ARBA00005582"/>
    </source>
</evidence>
<protein>
    <recommendedName>
        <fullName evidence="4">Nudix hydrolase domain-containing protein</fullName>
    </recommendedName>
</protein>
<evidence type="ECO:0000256" key="2">
    <source>
        <dbReference type="ARBA" id="ARBA00022801"/>
    </source>
</evidence>
<keyword evidence="2 3" id="KW-0378">Hydrolase</keyword>
<dbReference type="Pfam" id="PF18290">
    <property type="entry name" value="Nudix_hydro"/>
    <property type="match status" value="1"/>
</dbReference>
<feature type="domain" description="Nudix hydrolase" evidence="4">
    <location>
        <begin position="123"/>
        <end position="254"/>
    </location>
</feature>
<dbReference type="Proteomes" id="UP001627154">
    <property type="component" value="Unassembled WGS sequence"/>
</dbReference>